<dbReference type="PANTHER" id="PTHR11481:SF62">
    <property type="entry name" value="FC RECEPTOR-LIKE PROTEIN 6"/>
    <property type="match status" value="1"/>
</dbReference>
<sequence length="220" mass="23882">MLSLPASPCLPSPLCFILHAKPDPMLLWTVALLFVPCVGKTGQLSLQVRPNPMFEGNSLTLKCQGRDNTLLSQVKFYKNGKFLHLSEDSQTLSMGIATVNSSGLYHCTGNMTHNRHVITGISKTVMVQVQGESPFEGRGDWVLLRGLLSRGQQAFSSTPFSGCPGSLRLHPQALRCLGSCPHARPPPPHLPRGMSGVRKGVEDTGWGKEVPRSRPTAHPP</sequence>
<dbReference type="Ensembl" id="ENSSSCT00060072411.1">
    <property type="protein sequence ID" value="ENSSSCP00060031234.1"/>
    <property type="gene ID" value="ENSSSCG00060053186.1"/>
</dbReference>
<dbReference type="SUPFAM" id="SSF48726">
    <property type="entry name" value="Immunoglobulin"/>
    <property type="match status" value="1"/>
</dbReference>
<evidence type="ECO:0000256" key="1">
    <source>
        <dbReference type="ARBA" id="ARBA00022729"/>
    </source>
</evidence>
<evidence type="ECO:0000313" key="5">
    <source>
        <dbReference type="Ensembl" id="ENSSSCP00060031234.1"/>
    </source>
</evidence>
<dbReference type="InterPro" id="IPR013783">
    <property type="entry name" value="Ig-like_fold"/>
</dbReference>
<dbReference type="InterPro" id="IPR007110">
    <property type="entry name" value="Ig-like_dom"/>
</dbReference>
<name>A0A8D1VWK6_PIG</name>
<evidence type="ECO:0000256" key="2">
    <source>
        <dbReference type="ARBA" id="ARBA00023157"/>
    </source>
</evidence>
<dbReference type="InterPro" id="IPR050488">
    <property type="entry name" value="Ig_Fc_receptor"/>
</dbReference>
<dbReference type="Proteomes" id="UP000694723">
    <property type="component" value="Unplaced"/>
</dbReference>
<organism evidence="5 6">
    <name type="scientific">Sus scrofa</name>
    <name type="common">Pig</name>
    <dbReference type="NCBI Taxonomy" id="9823"/>
    <lineage>
        <taxon>Eukaryota</taxon>
        <taxon>Metazoa</taxon>
        <taxon>Chordata</taxon>
        <taxon>Craniata</taxon>
        <taxon>Vertebrata</taxon>
        <taxon>Euteleostomi</taxon>
        <taxon>Mammalia</taxon>
        <taxon>Eutheria</taxon>
        <taxon>Laurasiatheria</taxon>
        <taxon>Artiodactyla</taxon>
        <taxon>Suina</taxon>
        <taxon>Suidae</taxon>
        <taxon>Sus</taxon>
    </lineage>
</organism>
<dbReference type="PANTHER" id="PTHR11481">
    <property type="entry name" value="IMMUNOGLOBULIN FC RECEPTOR"/>
    <property type="match status" value="1"/>
</dbReference>
<dbReference type="Gene3D" id="2.60.40.10">
    <property type="entry name" value="Immunoglobulins"/>
    <property type="match status" value="1"/>
</dbReference>
<accession>A0A8D1VWK6</accession>
<proteinExistence type="predicted"/>
<dbReference type="Pfam" id="PF13895">
    <property type="entry name" value="Ig_2"/>
    <property type="match status" value="1"/>
</dbReference>
<dbReference type="AlphaFoldDB" id="A0A8D1VWK6"/>
<dbReference type="PROSITE" id="PS50835">
    <property type="entry name" value="IG_LIKE"/>
    <property type="match status" value="1"/>
</dbReference>
<feature type="compositionally biased region" description="Basic and acidic residues" evidence="3">
    <location>
        <begin position="199"/>
        <end position="212"/>
    </location>
</feature>
<evidence type="ECO:0000259" key="4">
    <source>
        <dbReference type="PROSITE" id="PS50835"/>
    </source>
</evidence>
<feature type="domain" description="Ig-like" evidence="4">
    <location>
        <begin position="36"/>
        <end position="119"/>
    </location>
</feature>
<protein>
    <recommendedName>
        <fullName evidence="4">Ig-like domain-containing protein</fullName>
    </recommendedName>
</protein>
<feature type="region of interest" description="Disordered" evidence="3">
    <location>
        <begin position="184"/>
        <end position="220"/>
    </location>
</feature>
<keyword evidence="2" id="KW-1015">Disulfide bond</keyword>
<evidence type="ECO:0000256" key="3">
    <source>
        <dbReference type="SAM" id="MobiDB-lite"/>
    </source>
</evidence>
<keyword evidence="1" id="KW-0732">Signal</keyword>
<reference evidence="5" key="1">
    <citation type="submission" date="2025-08" db="UniProtKB">
        <authorList>
            <consortium name="Ensembl"/>
        </authorList>
    </citation>
    <scope>IDENTIFICATION</scope>
</reference>
<dbReference type="InterPro" id="IPR036179">
    <property type="entry name" value="Ig-like_dom_sf"/>
</dbReference>
<evidence type="ECO:0000313" key="6">
    <source>
        <dbReference type="Proteomes" id="UP000694723"/>
    </source>
</evidence>